<dbReference type="NCBIfam" id="NF005559">
    <property type="entry name" value="PRK07231.1"/>
    <property type="match status" value="1"/>
</dbReference>
<dbReference type="InterPro" id="IPR036291">
    <property type="entry name" value="NAD(P)-bd_dom_sf"/>
</dbReference>
<dbReference type="PRINTS" id="PR00081">
    <property type="entry name" value="GDHRDH"/>
</dbReference>
<evidence type="ECO:0000256" key="2">
    <source>
        <dbReference type="ARBA" id="ARBA00023002"/>
    </source>
</evidence>
<evidence type="ECO:0000313" key="4">
    <source>
        <dbReference type="EMBL" id="OHV06929.1"/>
    </source>
</evidence>
<evidence type="ECO:0000259" key="3">
    <source>
        <dbReference type="SMART" id="SM00822"/>
    </source>
</evidence>
<dbReference type="InterPro" id="IPR020904">
    <property type="entry name" value="Sc_DH/Rdtase_CS"/>
</dbReference>
<reference evidence="5" key="3">
    <citation type="submission" date="2018-01" db="EMBL/GenBank/DDBJ databases">
        <authorList>
            <person name="Gaut B.S."/>
            <person name="Morton B.R."/>
            <person name="Clegg M.T."/>
            <person name="Duvall M.R."/>
        </authorList>
    </citation>
    <scope>NUCLEOTIDE SEQUENCE</scope>
    <source>
        <strain evidence="5">ATCC BAA-2683</strain>
    </source>
</reference>
<reference evidence="4 6" key="1">
    <citation type="submission" date="2016-10" db="EMBL/GenBank/DDBJ databases">
        <title>Genome sequence of Mycobacterium talmonii.</title>
        <authorList>
            <person name="Greninger A.L."/>
            <person name="Elliott B."/>
            <person name="Vasireddy S."/>
            <person name="Vasireddy R."/>
        </authorList>
    </citation>
    <scope>NUCLEOTIDE SEQUENCE [LARGE SCALE GENOMIC DNA]</scope>
    <source>
        <strain evidence="4">MO-5499</strain>
        <strain evidence="6">NE-TNMC-100812</strain>
    </source>
</reference>
<dbReference type="EMBL" id="PPEA01000254">
    <property type="protein sequence ID" value="PQM48011.1"/>
    <property type="molecule type" value="Genomic_DNA"/>
</dbReference>
<gene>
    <name evidence="5" type="primary">fabG3_1</name>
    <name evidence="4" type="ORF">BKN37_00370</name>
    <name evidence="5" type="ORF">C1Y40_01834</name>
</gene>
<accession>A0A1S1NQL0</accession>
<dbReference type="Proteomes" id="UP000179734">
    <property type="component" value="Unassembled WGS sequence"/>
</dbReference>
<dbReference type="PRINTS" id="PR00080">
    <property type="entry name" value="SDRFAMILY"/>
</dbReference>
<dbReference type="Proteomes" id="UP000238296">
    <property type="component" value="Unassembled WGS sequence"/>
</dbReference>
<evidence type="ECO:0000313" key="7">
    <source>
        <dbReference type="Proteomes" id="UP000238296"/>
    </source>
</evidence>
<keyword evidence="2 5" id="KW-0560">Oxidoreductase</keyword>
<comment type="caution">
    <text evidence="4">The sequence shown here is derived from an EMBL/GenBank/DDBJ whole genome shotgun (WGS) entry which is preliminary data.</text>
</comment>
<organism evidence="4 6">
    <name type="scientific">Mycobacterium talmoniae</name>
    <dbReference type="NCBI Taxonomy" id="1858794"/>
    <lineage>
        <taxon>Bacteria</taxon>
        <taxon>Bacillati</taxon>
        <taxon>Actinomycetota</taxon>
        <taxon>Actinomycetes</taxon>
        <taxon>Mycobacteriales</taxon>
        <taxon>Mycobacteriaceae</taxon>
        <taxon>Mycobacterium</taxon>
    </lineage>
</organism>
<dbReference type="FunFam" id="3.40.50.720:FF:000084">
    <property type="entry name" value="Short-chain dehydrogenase reductase"/>
    <property type="match status" value="1"/>
</dbReference>
<dbReference type="GO" id="GO:0047044">
    <property type="term" value="F:androstan-3-alpha,17-beta-diol dehydrogenase (NAD+) activity"/>
    <property type="evidence" value="ECO:0007669"/>
    <property type="project" value="UniProtKB-EC"/>
</dbReference>
<reference evidence="5 7" key="2">
    <citation type="journal article" date="2017" name="Int. J. Syst. Evol. Microbiol.">
        <title>Mycobacterium talmoniae sp. nov., a slowly growing mycobacterium isolated from human respiratory samples.</title>
        <authorList>
            <person name="Davidson R.M."/>
            <person name="DeGroote M.A."/>
            <person name="Marola J.L."/>
            <person name="Buss S."/>
            <person name="Jones V."/>
            <person name="McNeil M.R."/>
            <person name="Freifeld A.G."/>
            <person name="Elaine Epperson L."/>
            <person name="Hasan N.A."/>
            <person name="Jackson M."/>
            <person name="Iwen P.C."/>
            <person name="Salfinger M."/>
            <person name="Strong M."/>
        </authorList>
    </citation>
    <scope>NUCLEOTIDE SEQUENCE [LARGE SCALE GENOMIC DNA]</scope>
    <source>
        <strain evidence="5 7">ATCC BAA-2683</strain>
    </source>
</reference>
<dbReference type="PANTHER" id="PTHR24321">
    <property type="entry name" value="DEHYDROGENASES, SHORT CHAIN"/>
    <property type="match status" value="1"/>
</dbReference>
<dbReference type="Pfam" id="PF13561">
    <property type="entry name" value="adh_short_C2"/>
    <property type="match status" value="1"/>
</dbReference>
<dbReference type="SUPFAM" id="SSF51735">
    <property type="entry name" value="NAD(P)-binding Rossmann-fold domains"/>
    <property type="match status" value="1"/>
</dbReference>
<sequence>MSKRVADKVAVVTGGAGGIGGAAAKALAAEGAHVLITDIADEQGKATADEIGGRFVRHDVTDADAWAAVMTAAEEAFGPVNILVNSAGIQETGPIAEITLDDYQRVMAINATSVFLGIKAVVPAMRRSGGGSIVNISSAAGLVAVPTALAYVASKFAVRGITKAAAMELGPDKIRVNSVHPGAIRTPMLASLDNIDVIEASLPMLPLGRAGEADEIANLILFLASDESSYSTGAEFLADGGWTSQ</sequence>
<name>A0A1S1NQL0_9MYCO</name>
<dbReference type="AlphaFoldDB" id="A0A1S1NQL0"/>
<evidence type="ECO:0000256" key="1">
    <source>
        <dbReference type="ARBA" id="ARBA00006484"/>
    </source>
</evidence>
<protein>
    <submittedName>
        <fullName evidence="5">3-alpha-(Or 20-beta)-hydroxysteroid dehydrogenase</fullName>
        <ecNumber evidence="5">1.1.1.53</ecNumber>
    </submittedName>
    <submittedName>
        <fullName evidence="4">3-alpha-hydroxysteroid dehydrogenase</fullName>
    </submittedName>
</protein>
<dbReference type="PROSITE" id="PS00061">
    <property type="entry name" value="ADH_SHORT"/>
    <property type="match status" value="1"/>
</dbReference>
<dbReference type="PANTHER" id="PTHR24321:SF15">
    <property type="entry name" value="OXIDOREDUCTASE UCPA"/>
    <property type="match status" value="1"/>
</dbReference>
<dbReference type="Gene3D" id="3.40.50.720">
    <property type="entry name" value="NAD(P)-binding Rossmann-like Domain"/>
    <property type="match status" value="1"/>
</dbReference>
<proteinExistence type="inferred from homology"/>
<dbReference type="RefSeq" id="WP_071019387.1">
    <property type="nucleotide sequence ID" value="NZ_MLQM01000001.1"/>
</dbReference>
<keyword evidence="6" id="KW-1185">Reference proteome</keyword>
<evidence type="ECO:0000313" key="6">
    <source>
        <dbReference type="Proteomes" id="UP000179734"/>
    </source>
</evidence>
<comment type="similarity">
    <text evidence="1">Belongs to the short-chain dehydrogenases/reductases (SDR) family.</text>
</comment>
<dbReference type="InterPro" id="IPR002347">
    <property type="entry name" value="SDR_fam"/>
</dbReference>
<feature type="domain" description="Ketoreductase" evidence="3">
    <location>
        <begin position="8"/>
        <end position="173"/>
    </location>
</feature>
<evidence type="ECO:0000313" key="5">
    <source>
        <dbReference type="EMBL" id="PQM48011.1"/>
    </source>
</evidence>
<dbReference type="InterPro" id="IPR057326">
    <property type="entry name" value="KR_dom"/>
</dbReference>
<dbReference type="EMBL" id="MLQM01000001">
    <property type="protein sequence ID" value="OHV06929.1"/>
    <property type="molecule type" value="Genomic_DNA"/>
</dbReference>
<dbReference type="SMART" id="SM00822">
    <property type="entry name" value="PKS_KR"/>
    <property type="match status" value="1"/>
</dbReference>
<dbReference type="EC" id="1.1.1.53" evidence="5"/>